<evidence type="ECO:0000313" key="2">
    <source>
        <dbReference type="Proteomes" id="UP000215914"/>
    </source>
</evidence>
<proteinExistence type="predicted"/>
<reference evidence="1" key="2">
    <citation type="submission" date="2020-06" db="EMBL/GenBank/DDBJ databases">
        <title>Helianthus annuus Genome sequencing and assembly Release 2.</title>
        <authorList>
            <person name="Gouzy J."/>
            <person name="Langlade N."/>
            <person name="Munos S."/>
        </authorList>
    </citation>
    <scope>NUCLEOTIDE SEQUENCE</scope>
    <source>
        <tissue evidence="1">Leaves</tissue>
    </source>
</reference>
<dbReference type="AlphaFoldDB" id="A0A9K3JEZ5"/>
<keyword evidence="2" id="KW-1185">Reference proteome</keyword>
<reference evidence="1" key="1">
    <citation type="journal article" date="2017" name="Nature">
        <title>The sunflower genome provides insights into oil metabolism, flowering and Asterid evolution.</title>
        <authorList>
            <person name="Badouin H."/>
            <person name="Gouzy J."/>
            <person name="Grassa C.J."/>
            <person name="Murat F."/>
            <person name="Staton S.E."/>
            <person name="Cottret L."/>
            <person name="Lelandais-Briere C."/>
            <person name="Owens G.L."/>
            <person name="Carrere S."/>
            <person name="Mayjonade B."/>
            <person name="Legrand L."/>
            <person name="Gill N."/>
            <person name="Kane N.C."/>
            <person name="Bowers J.E."/>
            <person name="Hubner S."/>
            <person name="Bellec A."/>
            <person name="Berard A."/>
            <person name="Berges H."/>
            <person name="Blanchet N."/>
            <person name="Boniface M.C."/>
            <person name="Brunel D."/>
            <person name="Catrice O."/>
            <person name="Chaidir N."/>
            <person name="Claudel C."/>
            <person name="Donnadieu C."/>
            <person name="Faraut T."/>
            <person name="Fievet G."/>
            <person name="Helmstetter N."/>
            <person name="King M."/>
            <person name="Knapp S.J."/>
            <person name="Lai Z."/>
            <person name="Le Paslier M.C."/>
            <person name="Lippi Y."/>
            <person name="Lorenzon L."/>
            <person name="Mandel J.R."/>
            <person name="Marage G."/>
            <person name="Marchand G."/>
            <person name="Marquand E."/>
            <person name="Bret-Mestries E."/>
            <person name="Morien E."/>
            <person name="Nambeesan S."/>
            <person name="Nguyen T."/>
            <person name="Pegot-Espagnet P."/>
            <person name="Pouilly N."/>
            <person name="Raftis F."/>
            <person name="Sallet E."/>
            <person name="Schiex T."/>
            <person name="Thomas J."/>
            <person name="Vandecasteele C."/>
            <person name="Vares D."/>
            <person name="Vear F."/>
            <person name="Vautrin S."/>
            <person name="Crespi M."/>
            <person name="Mangin B."/>
            <person name="Burke J.M."/>
            <person name="Salse J."/>
            <person name="Munos S."/>
            <person name="Vincourt P."/>
            <person name="Rieseberg L.H."/>
            <person name="Langlade N.B."/>
        </authorList>
    </citation>
    <scope>NUCLEOTIDE SEQUENCE</scope>
    <source>
        <tissue evidence="1">Leaves</tissue>
    </source>
</reference>
<gene>
    <name evidence="1" type="ORF">HanXRQr2_Chr03g0101721</name>
</gene>
<name>A0A9K3JEZ5_HELAN</name>
<evidence type="ECO:0000313" key="1">
    <source>
        <dbReference type="EMBL" id="KAF5813692.1"/>
    </source>
</evidence>
<organism evidence="1 2">
    <name type="scientific">Helianthus annuus</name>
    <name type="common">Common sunflower</name>
    <dbReference type="NCBI Taxonomy" id="4232"/>
    <lineage>
        <taxon>Eukaryota</taxon>
        <taxon>Viridiplantae</taxon>
        <taxon>Streptophyta</taxon>
        <taxon>Embryophyta</taxon>
        <taxon>Tracheophyta</taxon>
        <taxon>Spermatophyta</taxon>
        <taxon>Magnoliopsida</taxon>
        <taxon>eudicotyledons</taxon>
        <taxon>Gunneridae</taxon>
        <taxon>Pentapetalae</taxon>
        <taxon>asterids</taxon>
        <taxon>campanulids</taxon>
        <taxon>Asterales</taxon>
        <taxon>Asteraceae</taxon>
        <taxon>Asteroideae</taxon>
        <taxon>Heliantheae alliance</taxon>
        <taxon>Heliantheae</taxon>
        <taxon>Helianthus</taxon>
    </lineage>
</organism>
<dbReference type="Gramene" id="mRNA:HanXRQr2_Chr03g0101721">
    <property type="protein sequence ID" value="mRNA:HanXRQr2_Chr03g0101721"/>
    <property type="gene ID" value="HanXRQr2_Chr03g0101721"/>
</dbReference>
<dbReference type="Proteomes" id="UP000215914">
    <property type="component" value="Unassembled WGS sequence"/>
</dbReference>
<accession>A0A9K3JEZ5</accession>
<sequence>MFCGSNVIFDPLHNSCCDLDVKKNTELEKFSSILEFMGRVPIQKALMDQHPVYKSHVKRFWKHATYDEANKVIHSIVK</sequence>
<dbReference type="EMBL" id="MNCJ02000318">
    <property type="protein sequence ID" value="KAF5813692.1"/>
    <property type="molecule type" value="Genomic_DNA"/>
</dbReference>
<protein>
    <submittedName>
        <fullName evidence="1">Uncharacterized protein</fullName>
    </submittedName>
</protein>
<comment type="caution">
    <text evidence="1">The sequence shown here is derived from an EMBL/GenBank/DDBJ whole genome shotgun (WGS) entry which is preliminary data.</text>
</comment>